<evidence type="ECO:0000313" key="4">
    <source>
        <dbReference type="Proteomes" id="UP000076871"/>
    </source>
</evidence>
<feature type="domain" description="Calcium uniporter protein C-terminal" evidence="2">
    <location>
        <begin position="199"/>
        <end position="236"/>
    </location>
</feature>
<dbReference type="RefSeq" id="XP_040759466.1">
    <property type="nucleotide sequence ID" value="XM_040910966.1"/>
</dbReference>
<keyword evidence="4" id="KW-1185">Reference proteome</keyword>
<accession>A0A165BVF8</accession>
<proteinExistence type="predicted"/>
<organism evidence="3 4">
    <name type="scientific">Laetiporus sulphureus 93-53</name>
    <dbReference type="NCBI Taxonomy" id="1314785"/>
    <lineage>
        <taxon>Eukaryota</taxon>
        <taxon>Fungi</taxon>
        <taxon>Dikarya</taxon>
        <taxon>Basidiomycota</taxon>
        <taxon>Agaricomycotina</taxon>
        <taxon>Agaricomycetes</taxon>
        <taxon>Polyporales</taxon>
        <taxon>Laetiporus</taxon>
    </lineage>
</organism>
<dbReference type="InParanoid" id="A0A165BVF8"/>
<dbReference type="OrthoDB" id="278338at2759"/>
<dbReference type="STRING" id="1314785.A0A165BVF8"/>
<evidence type="ECO:0000259" key="2">
    <source>
        <dbReference type="Pfam" id="PF04678"/>
    </source>
</evidence>
<dbReference type="Proteomes" id="UP000076871">
    <property type="component" value="Unassembled WGS sequence"/>
</dbReference>
<dbReference type="InterPro" id="IPR006769">
    <property type="entry name" value="MCU_C"/>
</dbReference>
<sequence>MTSRTLLFFQPIASTHFRHLIPSQIAPKRCIGTAHEVESTNISHARSIAEAPTKAKWHDAGHDPLPPTVFLLYPSQPLSHVARLILASLAPARPSVSFRSRTPNGSTFSWAGSTDVGHFIRDAARASEFRICIGEDATGAAPDGQHVQARISVEVPSFESRTRFLCRLPVVVQEELSKMEALKHQCDIEAHRENGDAGDVMEPITYLFGLSMVIIGYLSFLCQGREVSYSSVLRRSRWLELVSEGKALRKEIDKIAEDYDERLHQEKQEEASHTQEQTRPEEADSLAHEFQSEADRDTEAKADGERKL</sequence>
<dbReference type="AlphaFoldDB" id="A0A165BVF8"/>
<protein>
    <recommendedName>
        <fullName evidence="2">Calcium uniporter protein C-terminal domain-containing protein</fullName>
    </recommendedName>
</protein>
<name>A0A165BVF8_9APHY</name>
<dbReference type="GeneID" id="63827995"/>
<dbReference type="Pfam" id="PF04678">
    <property type="entry name" value="MCU"/>
    <property type="match status" value="1"/>
</dbReference>
<evidence type="ECO:0000256" key="1">
    <source>
        <dbReference type="SAM" id="MobiDB-lite"/>
    </source>
</evidence>
<evidence type="ECO:0000313" key="3">
    <source>
        <dbReference type="EMBL" id="KZT01726.1"/>
    </source>
</evidence>
<reference evidence="3 4" key="1">
    <citation type="journal article" date="2016" name="Mol. Biol. Evol.">
        <title>Comparative Genomics of Early-Diverging Mushroom-Forming Fungi Provides Insights into the Origins of Lignocellulose Decay Capabilities.</title>
        <authorList>
            <person name="Nagy L.G."/>
            <person name="Riley R."/>
            <person name="Tritt A."/>
            <person name="Adam C."/>
            <person name="Daum C."/>
            <person name="Floudas D."/>
            <person name="Sun H."/>
            <person name="Yadav J.S."/>
            <person name="Pangilinan J."/>
            <person name="Larsson K.H."/>
            <person name="Matsuura K."/>
            <person name="Barry K."/>
            <person name="Labutti K."/>
            <person name="Kuo R."/>
            <person name="Ohm R.A."/>
            <person name="Bhattacharya S.S."/>
            <person name="Shirouzu T."/>
            <person name="Yoshinaga Y."/>
            <person name="Martin F.M."/>
            <person name="Grigoriev I.V."/>
            <person name="Hibbett D.S."/>
        </authorList>
    </citation>
    <scope>NUCLEOTIDE SEQUENCE [LARGE SCALE GENOMIC DNA]</scope>
    <source>
        <strain evidence="3 4">93-53</strain>
    </source>
</reference>
<dbReference type="EMBL" id="KV427660">
    <property type="protein sequence ID" value="KZT01726.1"/>
    <property type="molecule type" value="Genomic_DNA"/>
</dbReference>
<feature type="region of interest" description="Disordered" evidence="1">
    <location>
        <begin position="260"/>
        <end position="308"/>
    </location>
</feature>
<gene>
    <name evidence="3" type="ORF">LAESUDRAFT_739039</name>
</gene>